<reference evidence="1 2" key="1">
    <citation type="journal article" date="2020" name="Nat. Food">
        <title>A phased Vanilla planifolia genome enables genetic improvement of flavour and production.</title>
        <authorList>
            <person name="Hasing T."/>
            <person name="Tang H."/>
            <person name="Brym M."/>
            <person name="Khazi F."/>
            <person name="Huang T."/>
            <person name="Chambers A.H."/>
        </authorList>
    </citation>
    <scope>NUCLEOTIDE SEQUENCE [LARGE SCALE GENOMIC DNA]</scope>
    <source>
        <tissue evidence="1">Leaf</tissue>
    </source>
</reference>
<comment type="caution">
    <text evidence="1">The sequence shown here is derived from an EMBL/GenBank/DDBJ whole genome shotgun (WGS) entry which is preliminary data.</text>
</comment>
<gene>
    <name evidence="1" type="ORF">HPP92_020697</name>
</gene>
<dbReference type="AlphaFoldDB" id="A0A835UK10"/>
<proteinExistence type="predicted"/>
<name>A0A835UK10_VANPL</name>
<organism evidence="1 2">
    <name type="scientific">Vanilla planifolia</name>
    <name type="common">Vanilla</name>
    <dbReference type="NCBI Taxonomy" id="51239"/>
    <lineage>
        <taxon>Eukaryota</taxon>
        <taxon>Viridiplantae</taxon>
        <taxon>Streptophyta</taxon>
        <taxon>Embryophyta</taxon>
        <taxon>Tracheophyta</taxon>
        <taxon>Spermatophyta</taxon>
        <taxon>Magnoliopsida</taxon>
        <taxon>Liliopsida</taxon>
        <taxon>Asparagales</taxon>
        <taxon>Orchidaceae</taxon>
        <taxon>Vanilloideae</taxon>
        <taxon>Vanilleae</taxon>
        <taxon>Vanilla</taxon>
    </lineage>
</organism>
<evidence type="ECO:0000313" key="2">
    <source>
        <dbReference type="Proteomes" id="UP000639772"/>
    </source>
</evidence>
<dbReference type="Proteomes" id="UP000639772">
    <property type="component" value="Chromosome 11"/>
</dbReference>
<evidence type="ECO:0000313" key="1">
    <source>
        <dbReference type="EMBL" id="KAG0462221.1"/>
    </source>
</evidence>
<protein>
    <submittedName>
        <fullName evidence="1">Uncharacterized protein</fullName>
    </submittedName>
</protein>
<sequence length="86" mass="10035">MRGRIELESLGIDEVDEERKWPIEFGLQKRNRKAKVSKSTLTESRHGVDGLARLQQFETDLFDQRSQWLDAGRCKSIESKRMARAD</sequence>
<dbReference type="EMBL" id="JADCNM010000011">
    <property type="protein sequence ID" value="KAG0462221.1"/>
    <property type="molecule type" value="Genomic_DNA"/>
</dbReference>
<accession>A0A835UK10</accession>